<dbReference type="Proteomes" id="UP000694393">
    <property type="component" value="Unplaced"/>
</dbReference>
<evidence type="ECO:0000313" key="2">
    <source>
        <dbReference type="Proteomes" id="UP000694393"/>
    </source>
</evidence>
<keyword evidence="2" id="KW-1185">Reference proteome</keyword>
<accession>A0A8C8VKW8</accession>
<dbReference type="Ensembl" id="ENSPCET00000015715.1">
    <property type="protein sequence ID" value="ENSPCEP00000015176.1"/>
    <property type="gene ID" value="ENSPCEG00000012004.1"/>
</dbReference>
<reference evidence="1" key="1">
    <citation type="submission" date="2025-08" db="UniProtKB">
        <authorList>
            <consortium name="Ensembl"/>
        </authorList>
    </citation>
    <scope>IDENTIFICATION</scope>
</reference>
<protein>
    <submittedName>
        <fullName evidence="1">Uncharacterized protein</fullName>
    </submittedName>
</protein>
<dbReference type="GO" id="GO:0005886">
    <property type="term" value="C:plasma membrane"/>
    <property type="evidence" value="ECO:0007669"/>
    <property type="project" value="TreeGrafter"/>
</dbReference>
<dbReference type="AlphaFoldDB" id="A0A8C8VKW8"/>
<dbReference type="GO" id="GO:0090263">
    <property type="term" value="P:positive regulation of canonical Wnt signaling pathway"/>
    <property type="evidence" value="ECO:0007669"/>
    <property type="project" value="TreeGrafter"/>
</dbReference>
<organism evidence="1 2">
    <name type="scientific">Pelusios castaneus</name>
    <name type="common">West African mud turtle</name>
    <dbReference type="NCBI Taxonomy" id="367368"/>
    <lineage>
        <taxon>Eukaryota</taxon>
        <taxon>Metazoa</taxon>
        <taxon>Chordata</taxon>
        <taxon>Craniata</taxon>
        <taxon>Vertebrata</taxon>
        <taxon>Euteleostomi</taxon>
        <taxon>Archelosauria</taxon>
        <taxon>Testudinata</taxon>
        <taxon>Testudines</taxon>
        <taxon>Pleurodira</taxon>
        <taxon>Pelomedusidae</taxon>
        <taxon>Pelusios</taxon>
    </lineage>
</organism>
<reference evidence="1" key="2">
    <citation type="submission" date="2025-09" db="UniProtKB">
        <authorList>
            <consortium name="Ensembl"/>
        </authorList>
    </citation>
    <scope>IDENTIFICATION</scope>
</reference>
<dbReference type="GO" id="GO:0031410">
    <property type="term" value="C:cytoplasmic vesicle"/>
    <property type="evidence" value="ECO:0007669"/>
    <property type="project" value="TreeGrafter"/>
</dbReference>
<dbReference type="PANTHER" id="PTHR31247:SF7">
    <property type="entry name" value="TRANSMEMBRANE PROTEIN 198"/>
    <property type="match status" value="1"/>
</dbReference>
<evidence type="ECO:0000313" key="1">
    <source>
        <dbReference type="Ensembl" id="ENSPCEP00000015176.1"/>
    </source>
</evidence>
<dbReference type="InterPro" id="IPR040236">
    <property type="entry name" value="TMEM198"/>
</dbReference>
<sequence length="87" mass="9731">MAESLAMTSTVQTLRFQLLPHDTGPEWPHSCEQEIERQYQVVPSVVCTMCCLFGIIYCFFGECGRPGPSHGLRRAVGRRALEGEGEE</sequence>
<name>A0A8C8VKW8_9SAUR</name>
<proteinExistence type="predicted"/>
<dbReference type="PANTHER" id="PTHR31247">
    <property type="entry name" value="TRANSMEMBRANE PROTEIN 198 FAMILY MEMBER"/>
    <property type="match status" value="1"/>
</dbReference>